<accession>A0A8T0TKG1</accession>
<keyword evidence="3" id="KW-1185">Reference proteome</keyword>
<dbReference type="EMBL" id="CM029043">
    <property type="protein sequence ID" value="KAG2609605.1"/>
    <property type="molecule type" value="Genomic_DNA"/>
</dbReference>
<feature type="region of interest" description="Disordered" evidence="1">
    <location>
        <begin position="52"/>
        <end position="163"/>
    </location>
</feature>
<reference evidence="2" key="1">
    <citation type="submission" date="2020-05" db="EMBL/GenBank/DDBJ databases">
        <title>WGS assembly of Panicum virgatum.</title>
        <authorList>
            <person name="Lovell J.T."/>
            <person name="Jenkins J."/>
            <person name="Shu S."/>
            <person name="Juenger T.E."/>
            <person name="Schmutz J."/>
        </authorList>
    </citation>
    <scope>NUCLEOTIDE SEQUENCE</scope>
    <source>
        <strain evidence="2">AP13</strain>
    </source>
</reference>
<feature type="compositionally biased region" description="Basic and acidic residues" evidence="1">
    <location>
        <begin position="143"/>
        <end position="163"/>
    </location>
</feature>
<comment type="caution">
    <text evidence="2">The sequence shown here is derived from an EMBL/GenBank/DDBJ whole genome shotgun (WGS) entry which is preliminary data.</text>
</comment>
<dbReference type="AlphaFoldDB" id="A0A8T0TKG1"/>
<protein>
    <submittedName>
        <fullName evidence="2">Uncharacterized protein</fullName>
    </submittedName>
</protein>
<organism evidence="2 3">
    <name type="scientific">Panicum virgatum</name>
    <name type="common">Blackwell switchgrass</name>
    <dbReference type="NCBI Taxonomy" id="38727"/>
    <lineage>
        <taxon>Eukaryota</taxon>
        <taxon>Viridiplantae</taxon>
        <taxon>Streptophyta</taxon>
        <taxon>Embryophyta</taxon>
        <taxon>Tracheophyta</taxon>
        <taxon>Spermatophyta</taxon>
        <taxon>Magnoliopsida</taxon>
        <taxon>Liliopsida</taxon>
        <taxon>Poales</taxon>
        <taxon>Poaceae</taxon>
        <taxon>PACMAD clade</taxon>
        <taxon>Panicoideae</taxon>
        <taxon>Panicodae</taxon>
        <taxon>Paniceae</taxon>
        <taxon>Panicinae</taxon>
        <taxon>Panicum</taxon>
        <taxon>Panicum sect. Hiantes</taxon>
    </lineage>
</organism>
<dbReference type="Proteomes" id="UP000823388">
    <property type="component" value="Chromosome 4K"/>
</dbReference>
<name>A0A8T0TKG1_PANVG</name>
<evidence type="ECO:0000313" key="2">
    <source>
        <dbReference type="EMBL" id="KAG2609605.1"/>
    </source>
</evidence>
<sequence length="163" mass="17748">MCEILGHVPSASPPDDLLRLEALSVGSKFKQLSSSLWPVLIAETGAKLVGSDNPGECMHQQNMSDMAGSPDGLDLDENSDWLHTNDSYVRGTRHEGTTSTPTDRAADRDSVAVLTNVDSQDIPGAENVPNSPSANNNNKQRKRERERARYAAMSQEEKNAKKT</sequence>
<evidence type="ECO:0000256" key="1">
    <source>
        <dbReference type="SAM" id="MobiDB-lite"/>
    </source>
</evidence>
<evidence type="ECO:0000313" key="3">
    <source>
        <dbReference type="Proteomes" id="UP000823388"/>
    </source>
</evidence>
<gene>
    <name evidence="2" type="ORF">PVAP13_4KG052900</name>
</gene>
<feature type="compositionally biased region" description="Low complexity" evidence="1">
    <location>
        <begin position="127"/>
        <end position="138"/>
    </location>
</feature>
<proteinExistence type="predicted"/>